<name>A0A412YCK8_9BACE</name>
<dbReference type="Proteomes" id="UP000284366">
    <property type="component" value="Unassembled WGS sequence"/>
</dbReference>
<feature type="domain" description="Competence protein CoiA-like N-terminal" evidence="1">
    <location>
        <begin position="32"/>
        <end position="65"/>
    </location>
</feature>
<proteinExistence type="predicted"/>
<evidence type="ECO:0000313" key="2">
    <source>
        <dbReference type="EMBL" id="RGV55182.1"/>
    </source>
</evidence>
<dbReference type="RefSeq" id="WP_118046335.1">
    <property type="nucleotide sequence ID" value="NZ_JAQCUW010000002.1"/>
</dbReference>
<sequence length="386" mass="45136">MQKHSAYRLTYALNETGQLVNVDKVPVGNKCGCFCPACKEPLIAKNQGTKRMHHFAHLSGTECDYAIESMLHILAKEKIREAFLSNSEFWIEFEYKSYCTNFAYCKFIHYSDCCESKRQRFNIKRFYDSCEQEIPYDNINRRSDLKIFSSTHPERSPIYLEFFVTHASDLEKLHSGNKIVEICIESVNDILQLAENGIIESNSYDSGDYYELEKDFRSVSFYGFKNMDYGNSHISTEIEFVRYILYQSGKTQCFQDVCNCKRLAKSKASSLLEICIHTSVSFALYEQVRYIGYQKFNIPNCILCKNYVDNYSGMGKICRLYKHLQIPRYENFDTARAKTCHYFAIDQKEMQSVLQNGLKEYHTIFCEQQSTDDIFTLQNEPHSHKD</sequence>
<dbReference type="Pfam" id="PF25164">
    <property type="entry name" value="CoiA_N"/>
    <property type="match status" value="1"/>
</dbReference>
<comment type="caution">
    <text evidence="2">The sequence shown here is derived from an EMBL/GenBank/DDBJ whole genome shotgun (WGS) entry which is preliminary data.</text>
</comment>
<dbReference type="AlphaFoldDB" id="A0A412YCK8"/>
<organism evidence="2 3">
    <name type="scientific">Bacteroides clarus</name>
    <dbReference type="NCBI Taxonomy" id="626929"/>
    <lineage>
        <taxon>Bacteria</taxon>
        <taxon>Pseudomonadati</taxon>
        <taxon>Bacteroidota</taxon>
        <taxon>Bacteroidia</taxon>
        <taxon>Bacteroidales</taxon>
        <taxon>Bacteroidaceae</taxon>
        <taxon>Bacteroides</taxon>
    </lineage>
</organism>
<evidence type="ECO:0000259" key="1">
    <source>
        <dbReference type="Pfam" id="PF25164"/>
    </source>
</evidence>
<dbReference type="InterPro" id="IPR057253">
    <property type="entry name" value="CoiA-like_N"/>
</dbReference>
<dbReference type="EMBL" id="QRZG01000010">
    <property type="protein sequence ID" value="RGV55182.1"/>
    <property type="molecule type" value="Genomic_DNA"/>
</dbReference>
<protein>
    <recommendedName>
        <fullName evidence="1">Competence protein CoiA-like N-terminal domain-containing protein</fullName>
    </recommendedName>
</protein>
<accession>A0A412YCK8</accession>
<reference evidence="2 3" key="1">
    <citation type="submission" date="2018-08" db="EMBL/GenBank/DDBJ databases">
        <title>A genome reference for cultivated species of the human gut microbiota.</title>
        <authorList>
            <person name="Zou Y."/>
            <person name="Xue W."/>
            <person name="Luo G."/>
        </authorList>
    </citation>
    <scope>NUCLEOTIDE SEQUENCE [LARGE SCALE GENOMIC DNA]</scope>
    <source>
        <strain evidence="2 3">AF14-27</strain>
    </source>
</reference>
<gene>
    <name evidence="2" type="ORF">DWW09_07275</name>
</gene>
<evidence type="ECO:0000313" key="3">
    <source>
        <dbReference type="Proteomes" id="UP000284366"/>
    </source>
</evidence>